<dbReference type="NCBIfam" id="TIGR02436">
    <property type="entry name" value="four helix bundle protein"/>
    <property type="match status" value="1"/>
</dbReference>
<protein>
    <recommendedName>
        <fullName evidence="3">Four helix bundle protein</fullName>
    </recommendedName>
</protein>
<comment type="caution">
    <text evidence="1">The sequence shown here is derived from an EMBL/GenBank/DDBJ whole genome shotgun (WGS) entry which is preliminary data.</text>
</comment>
<keyword evidence="2" id="KW-1185">Reference proteome</keyword>
<accession>A0ABP9FCA8</accession>
<dbReference type="InterPro" id="IPR036583">
    <property type="entry name" value="23S_rRNA_IVS_sf"/>
</dbReference>
<organism evidence="1 2">
    <name type="scientific">Flaviramulus aquimarinus</name>
    <dbReference type="NCBI Taxonomy" id="1170456"/>
    <lineage>
        <taxon>Bacteria</taxon>
        <taxon>Pseudomonadati</taxon>
        <taxon>Bacteroidota</taxon>
        <taxon>Flavobacteriia</taxon>
        <taxon>Flavobacteriales</taxon>
        <taxon>Flavobacteriaceae</taxon>
        <taxon>Flaviramulus</taxon>
    </lineage>
</organism>
<dbReference type="EMBL" id="BAABJH010000006">
    <property type="protein sequence ID" value="GAA4899164.1"/>
    <property type="molecule type" value="Genomic_DNA"/>
</dbReference>
<evidence type="ECO:0008006" key="3">
    <source>
        <dbReference type="Google" id="ProtNLM"/>
    </source>
</evidence>
<reference evidence="2" key="1">
    <citation type="journal article" date="2019" name="Int. J. Syst. Evol. Microbiol.">
        <title>The Global Catalogue of Microorganisms (GCM) 10K type strain sequencing project: providing services to taxonomists for standard genome sequencing and annotation.</title>
        <authorList>
            <consortium name="The Broad Institute Genomics Platform"/>
            <consortium name="The Broad Institute Genome Sequencing Center for Infectious Disease"/>
            <person name="Wu L."/>
            <person name="Ma J."/>
        </authorList>
    </citation>
    <scope>NUCLEOTIDE SEQUENCE [LARGE SCALE GENOMIC DNA]</scope>
    <source>
        <strain evidence="2">JCM 18274</strain>
    </source>
</reference>
<dbReference type="SUPFAM" id="SSF158446">
    <property type="entry name" value="IVS-encoded protein-like"/>
    <property type="match status" value="1"/>
</dbReference>
<evidence type="ECO:0000313" key="2">
    <source>
        <dbReference type="Proteomes" id="UP001500433"/>
    </source>
</evidence>
<sequence>MDLVEQIYLTSKALPNEERFGLISQIKRCSVSIPSNIAEGAGRNSKNEQILTK</sequence>
<dbReference type="InterPro" id="IPR012657">
    <property type="entry name" value="23S_rRNA-intervening_sequence"/>
</dbReference>
<proteinExistence type="predicted"/>
<evidence type="ECO:0000313" key="1">
    <source>
        <dbReference type="EMBL" id="GAA4899164.1"/>
    </source>
</evidence>
<dbReference type="Pfam" id="PF05635">
    <property type="entry name" value="23S_rRNA_IVP"/>
    <property type="match status" value="1"/>
</dbReference>
<dbReference type="PANTHER" id="PTHR38471:SF2">
    <property type="entry name" value="FOUR HELIX BUNDLE PROTEIN"/>
    <property type="match status" value="1"/>
</dbReference>
<dbReference type="Proteomes" id="UP001500433">
    <property type="component" value="Unassembled WGS sequence"/>
</dbReference>
<name>A0ABP9FCA8_9FLAO</name>
<dbReference type="Gene3D" id="1.20.1440.60">
    <property type="entry name" value="23S rRNA-intervening sequence"/>
    <property type="match status" value="1"/>
</dbReference>
<dbReference type="PANTHER" id="PTHR38471">
    <property type="entry name" value="FOUR HELIX BUNDLE PROTEIN"/>
    <property type="match status" value="1"/>
</dbReference>
<gene>
    <name evidence="1" type="ORF">GCM10023311_25470</name>
</gene>